<dbReference type="VEuPathDB" id="VectorBase:ISCI019617"/>
<organism>
    <name type="scientific">Ixodes scapularis</name>
    <name type="common">Black-legged tick</name>
    <name type="synonym">Deer tick</name>
    <dbReference type="NCBI Taxonomy" id="6945"/>
    <lineage>
        <taxon>Eukaryota</taxon>
        <taxon>Metazoa</taxon>
        <taxon>Ecdysozoa</taxon>
        <taxon>Arthropoda</taxon>
        <taxon>Chelicerata</taxon>
        <taxon>Arachnida</taxon>
        <taxon>Acari</taxon>
        <taxon>Parasitiformes</taxon>
        <taxon>Ixodida</taxon>
        <taxon>Ixodoidea</taxon>
        <taxon>Ixodidae</taxon>
        <taxon>Ixodinae</taxon>
        <taxon>Ixodes</taxon>
    </lineage>
</organism>
<dbReference type="EMBL" id="ABJB010372009">
    <property type="status" value="NOT_ANNOTATED_CDS"/>
    <property type="molecule type" value="Genomic_DNA"/>
</dbReference>
<dbReference type="VEuPathDB" id="VectorBase:ISCW019617"/>
<dbReference type="HOGENOM" id="CLU_2402099_0_0_1"/>
<reference evidence="3" key="2">
    <citation type="submission" date="2020-05" db="UniProtKB">
        <authorList>
            <consortium name="EnsemblMetazoa"/>
        </authorList>
    </citation>
    <scope>IDENTIFICATION</scope>
    <source>
        <strain evidence="3">wikel</strain>
    </source>
</reference>
<keyword evidence="4" id="KW-1185">Reference proteome</keyword>
<accession>B7PWN5</accession>
<dbReference type="InParanoid" id="B7PWN5"/>
<feature type="signal peptide" evidence="1">
    <location>
        <begin position="1"/>
        <end position="23"/>
    </location>
</feature>
<dbReference type="EMBL" id="ABJB011031431">
    <property type="status" value="NOT_ANNOTATED_CDS"/>
    <property type="molecule type" value="Genomic_DNA"/>
</dbReference>
<evidence type="ECO:0008006" key="5">
    <source>
        <dbReference type="Google" id="ProtNLM"/>
    </source>
</evidence>
<dbReference type="PaxDb" id="6945-B7PWN5"/>
<dbReference type="EMBL" id="ABJB011043109">
    <property type="status" value="NOT_ANNOTATED_CDS"/>
    <property type="molecule type" value="Genomic_DNA"/>
</dbReference>
<evidence type="ECO:0000313" key="4">
    <source>
        <dbReference type="Proteomes" id="UP000001555"/>
    </source>
</evidence>
<evidence type="ECO:0000313" key="2">
    <source>
        <dbReference type="EMBL" id="EEC11007.1"/>
    </source>
</evidence>
<gene>
    <name evidence="2" type="ORF">IscW_ISCW019617</name>
</gene>
<name>B7PWN5_IXOSC</name>
<dbReference type="AlphaFoldDB" id="B7PWN5"/>
<protein>
    <recommendedName>
        <fullName evidence="5">Secreted protein</fullName>
    </recommendedName>
</protein>
<proteinExistence type="predicted"/>
<evidence type="ECO:0000313" key="3">
    <source>
        <dbReference type="EnsemblMetazoa" id="ISCW019617-PA"/>
    </source>
</evidence>
<evidence type="ECO:0000256" key="1">
    <source>
        <dbReference type="SAM" id="SignalP"/>
    </source>
</evidence>
<feature type="chain" id="PRO_5014568157" description="Secreted protein" evidence="1">
    <location>
        <begin position="24"/>
        <end position="93"/>
    </location>
</feature>
<sequence>MRSLRRDILGLLVPCVLILGVASALVPDPAEPLAQRRLNDEPSLGVGRVAVRAAAPLPETAYVRQRPLKDSLRNGGSDRFFDKDVDAFFINND</sequence>
<dbReference type="EnsemblMetazoa" id="ISCW019617-RA">
    <property type="protein sequence ID" value="ISCW019617-PA"/>
    <property type="gene ID" value="ISCW019617"/>
</dbReference>
<dbReference type="Proteomes" id="UP000001555">
    <property type="component" value="Unassembled WGS sequence"/>
</dbReference>
<dbReference type="EMBL" id="DS809511">
    <property type="protein sequence ID" value="EEC11007.1"/>
    <property type="molecule type" value="Genomic_DNA"/>
</dbReference>
<keyword evidence="1" id="KW-0732">Signal</keyword>
<reference evidence="2 4" key="1">
    <citation type="submission" date="2008-03" db="EMBL/GenBank/DDBJ databases">
        <title>Annotation of Ixodes scapularis.</title>
        <authorList>
            <consortium name="Ixodes scapularis Genome Project Consortium"/>
            <person name="Caler E."/>
            <person name="Hannick L.I."/>
            <person name="Bidwell S."/>
            <person name="Joardar V."/>
            <person name="Thiagarajan M."/>
            <person name="Amedeo P."/>
            <person name="Galinsky K.J."/>
            <person name="Schobel S."/>
            <person name="Inman J."/>
            <person name="Hostetler J."/>
            <person name="Miller J."/>
            <person name="Hammond M."/>
            <person name="Megy K."/>
            <person name="Lawson D."/>
            <person name="Kodira C."/>
            <person name="Sutton G."/>
            <person name="Meyer J."/>
            <person name="Hill C.A."/>
            <person name="Birren B."/>
            <person name="Nene V."/>
            <person name="Collins F."/>
            <person name="Alarcon-Chaidez F."/>
            <person name="Wikel S."/>
            <person name="Strausberg R."/>
        </authorList>
    </citation>
    <scope>NUCLEOTIDE SEQUENCE [LARGE SCALE GENOMIC DNA]</scope>
    <source>
        <strain evidence="4">Wikel</strain>
        <strain evidence="2">Wikel colony</strain>
    </source>
</reference>